<keyword evidence="3" id="KW-1185">Reference proteome</keyword>
<evidence type="ECO:0000256" key="1">
    <source>
        <dbReference type="SAM" id="MobiDB-lite"/>
    </source>
</evidence>
<feature type="region of interest" description="Disordered" evidence="1">
    <location>
        <begin position="58"/>
        <end position="91"/>
    </location>
</feature>
<dbReference type="AlphaFoldDB" id="A0A166QNQ8"/>
<dbReference type="EMBL" id="KV417509">
    <property type="protein sequence ID" value="KZP27371.1"/>
    <property type="molecule type" value="Genomic_DNA"/>
</dbReference>
<reference evidence="2 3" key="1">
    <citation type="journal article" date="2016" name="Mol. Biol. Evol.">
        <title>Comparative Genomics of Early-Diverging Mushroom-Forming Fungi Provides Insights into the Origins of Lignocellulose Decay Capabilities.</title>
        <authorList>
            <person name="Nagy L.G."/>
            <person name="Riley R."/>
            <person name="Tritt A."/>
            <person name="Adam C."/>
            <person name="Daum C."/>
            <person name="Floudas D."/>
            <person name="Sun H."/>
            <person name="Yadav J.S."/>
            <person name="Pangilinan J."/>
            <person name="Larsson K.H."/>
            <person name="Matsuura K."/>
            <person name="Barry K."/>
            <person name="Labutti K."/>
            <person name="Kuo R."/>
            <person name="Ohm R.A."/>
            <person name="Bhattacharya S.S."/>
            <person name="Shirouzu T."/>
            <person name="Yoshinaga Y."/>
            <person name="Martin F.M."/>
            <person name="Grigoriev I.V."/>
            <person name="Hibbett D.S."/>
        </authorList>
    </citation>
    <scope>NUCLEOTIDE SEQUENCE [LARGE SCALE GENOMIC DNA]</scope>
    <source>
        <strain evidence="2 3">CBS 109695</strain>
    </source>
</reference>
<sequence>MEMMMWTHHTVIVRRKIGLHVDTGDFQHLWIILVRVFEAVERAVSKTTGSGYFEAIEREYPKPPDQTGQSIRGYRTRESKTTGSNGSEYSRLSNERIQNHRIKRARVFEAIERENPKPPDQTGQSIRGYRTCSVQDHRIKALRGYHKKISKTTGSEYSRLSNVQCPKPPDQTDQSIRGYRTCSVQDHRIRVFEAIELAVSETTGSEYLRLSNVQCPRPSEGSRFRDLRRVNRCGMGRL</sequence>
<gene>
    <name evidence="2" type="ORF">FIBSPDRAFT_886608</name>
</gene>
<protein>
    <submittedName>
        <fullName evidence="2">Uncharacterized protein</fullName>
    </submittedName>
</protein>
<evidence type="ECO:0000313" key="3">
    <source>
        <dbReference type="Proteomes" id="UP000076532"/>
    </source>
</evidence>
<accession>A0A166QNQ8</accession>
<feature type="compositionally biased region" description="Polar residues" evidence="1">
    <location>
        <begin position="81"/>
        <end position="91"/>
    </location>
</feature>
<proteinExistence type="predicted"/>
<dbReference type="Proteomes" id="UP000076532">
    <property type="component" value="Unassembled WGS sequence"/>
</dbReference>
<organism evidence="2 3">
    <name type="scientific">Athelia psychrophila</name>
    <dbReference type="NCBI Taxonomy" id="1759441"/>
    <lineage>
        <taxon>Eukaryota</taxon>
        <taxon>Fungi</taxon>
        <taxon>Dikarya</taxon>
        <taxon>Basidiomycota</taxon>
        <taxon>Agaricomycotina</taxon>
        <taxon>Agaricomycetes</taxon>
        <taxon>Agaricomycetidae</taxon>
        <taxon>Atheliales</taxon>
        <taxon>Atheliaceae</taxon>
        <taxon>Athelia</taxon>
    </lineage>
</organism>
<name>A0A166QNQ8_9AGAM</name>
<evidence type="ECO:0000313" key="2">
    <source>
        <dbReference type="EMBL" id="KZP27371.1"/>
    </source>
</evidence>